<dbReference type="RefSeq" id="WP_187658702.1">
    <property type="nucleotide sequence ID" value="NZ_JACSOD020000368.1"/>
</dbReference>
<sequence>MEKEFEVQKLTNGRGDKHLVVITEPAIEDISIGTVVIVPYVKGFKDPIKVTLQCDENGIPKRANKKFAIVSEYIYE</sequence>
<gene>
    <name evidence="1" type="ORF">H9X54_001780</name>
</gene>
<dbReference type="Proteomes" id="UP000759529">
    <property type="component" value="Unassembled WGS sequence"/>
</dbReference>
<comment type="caution">
    <text evidence="1">The sequence shown here is derived from an EMBL/GenBank/DDBJ whole genome shotgun (WGS) entry which is preliminary data.</text>
</comment>
<evidence type="ECO:0000313" key="1">
    <source>
        <dbReference type="EMBL" id="MBM6498031.1"/>
    </source>
</evidence>
<evidence type="ECO:0008006" key="3">
    <source>
        <dbReference type="Google" id="ProtNLM"/>
    </source>
</evidence>
<proteinExistence type="predicted"/>
<organism evidence="1 2">
    <name type="scientific">Flavobacterium macrobrachii</name>
    <dbReference type="NCBI Taxonomy" id="591204"/>
    <lineage>
        <taxon>Bacteria</taxon>
        <taxon>Pseudomonadati</taxon>
        <taxon>Bacteroidota</taxon>
        <taxon>Flavobacteriia</taxon>
        <taxon>Flavobacteriales</taxon>
        <taxon>Flavobacteriaceae</taxon>
        <taxon>Flavobacterium</taxon>
    </lineage>
</organism>
<accession>A0ABS2CSZ9</accession>
<name>A0ABS2CSZ9_9FLAO</name>
<keyword evidence="2" id="KW-1185">Reference proteome</keyword>
<evidence type="ECO:0000313" key="2">
    <source>
        <dbReference type="Proteomes" id="UP000759529"/>
    </source>
</evidence>
<reference evidence="1 2" key="1">
    <citation type="submission" date="2021-02" db="EMBL/GenBank/DDBJ databases">
        <authorList>
            <person name="Jung H.S."/>
            <person name="Chun B.H."/>
            <person name="Jeon C.O."/>
        </authorList>
    </citation>
    <scope>NUCLEOTIDE SEQUENCE [LARGE SCALE GENOMIC DNA]</scope>
    <source>
        <strain evidence="1 2">LMG 25203</strain>
    </source>
</reference>
<dbReference type="EMBL" id="JACSOD020000368">
    <property type="protein sequence ID" value="MBM6498031.1"/>
    <property type="molecule type" value="Genomic_DNA"/>
</dbReference>
<protein>
    <recommendedName>
        <fullName evidence="3">Phage protein</fullName>
    </recommendedName>
</protein>